<gene>
    <name evidence="1" type="ORF">GCM10014715_39120</name>
</gene>
<proteinExistence type="predicted"/>
<dbReference type="EMBL" id="BNBC01000017">
    <property type="protein sequence ID" value="GHE79944.1"/>
    <property type="molecule type" value="Genomic_DNA"/>
</dbReference>
<reference evidence="1" key="2">
    <citation type="submission" date="2020-09" db="EMBL/GenBank/DDBJ databases">
        <authorList>
            <person name="Sun Q."/>
            <person name="Ohkuma M."/>
        </authorList>
    </citation>
    <scope>NUCLEOTIDE SEQUENCE</scope>
    <source>
        <strain evidence="1">JCM 3302</strain>
    </source>
</reference>
<protein>
    <submittedName>
        <fullName evidence="1">Uncharacterized protein</fullName>
    </submittedName>
</protein>
<sequence length="91" mass="9956">MNLLALFSESFGEDEAVVRTIGNSLFVRYAGDPAVLKITTEPGATYEVKVTLQVIHPEHGPIDTTSFTHTRSQNGTAALERLAAYSDIWFA</sequence>
<dbReference type="Proteomes" id="UP000641386">
    <property type="component" value="Unassembled WGS sequence"/>
</dbReference>
<evidence type="ECO:0000313" key="2">
    <source>
        <dbReference type="Proteomes" id="UP000641386"/>
    </source>
</evidence>
<name>A0A919DUE1_9ACTN</name>
<accession>A0A919DUE1</accession>
<dbReference type="RefSeq" id="WP_189901955.1">
    <property type="nucleotide sequence ID" value="NZ_BNBC01000017.1"/>
</dbReference>
<comment type="caution">
    <text evidence="1">The sequence shown here is derived from an EMBL/GenBank/DDBJ whole genome shotgun (WGS) entry which is preliminary data.</text>
</comment>
<evidence type="ECO:0000313" key="1">
    <source>
        <dbReference type="EMBL" id="GHE79944.1"/>
    </source>
</evidence>
<keyword evidence="2" id="KW-1185">Reference proteome</keyword>
<organism evidence="1 2">
    <name type="scientific">Streptomyces spiralis</name>
    <dbReference type="NCBI Taxonomy" id="66376"/>
    <lineage>
        <taxon>Bacteria</taxon>
        <taxon>Bacillati</taxon>
        <taxon>Actinomycetota</taxon>
        <taxon>Actinomycetes</taxon>
        <taxon>Kitasatosporales</taxon>
        <taxon>Streptomycetaceae</taxon>
        <taxon>Streptomyces</taxon>
    </lineage>
</organism>
<reference evidence="1" key="1">
    <citation type="journal article" date="2014" name="Int. J. Syst. Evol. Microbiol.">
        <title>Complete genome sequence of Corynebacterium casei LMG S-19264T (=DSM 44701T), isolated from a smear-ripened cheese.</title>
        <authorList>
            <consortium name="US DOE Joint Genome Institute (JGI-PGF)"/>
            <person name="Walter F."/>
            <person name="Albersmeier A."/>
            <person name="Kalinowski J."/>
            <person name="Ruckert C."/>
        </authorList>
    </citation>
    <scope>NUCLEOTIDE SEQUENCE</scope>
    <source>
        <strain evidence="1">JCM 3302</strain>
    </source>
</reference>
<dbReference type="AlphaFoldDB" id="A0A919DUE1"/>